<dbReference type="EMBL" id="QEKI01000005">
    <property type="protein sequence ID" value="PVY41336.1"/>
    <property type="molecule type" value="Genomic_DNA"/>
</dbReference>
<evidence type="ECO:0000313" key="2">
    <source>
        <dbReference type="EMBL" id="PVY41336.1"/>
    </source>
</evidence>
<sequence length="87" mass="9905">MLQSAILVLSFVHLLFKMEYNIIVAPNLETLATEVAVLFPQGWKLKGGIIEHADGFSQQLIRKASDKLKQSQVQAPQSKQRRTKWIE</sequence>
<accession>A0A2U1AY25</accession>
<organism evidence="2 3">
    <name type="scientific">Pontibacter virosus</name>
    <dbReference type="NCBI Taxonomy" id="1765052"/>
    <lineage>
        <taxon>Bacteria</taxon>
        <taxon>Pseudomonadati</taxon>
        <taxon>Bacteroidota</taxon>
        <taxon>Cytophagia</taxon>
        <taxon>Cytophagales</taxon>
        <taxon>Hymenobacteraceae</taxon>
        <taxon>Pontibacter</taxon>
    </lineage>
</organism>
<evidence type="ECO:0008006" key="4">
    <source>
        <dbReference type="Google" id="ProtNLM"/>
    </source>
</evidence>
<protein>
    <recommendedName>
        <fullName evidence="4">DUF1737 domain-containing protein</fullName>
    </recommendedName>
</protein>
<reference evidence="2 3" key="1">
    <citation type="submission" date="2018-04" db="EMBL/GenBank/DDBJ databases">
        <title>Genomic Encyclopedia of Type Strains, Phase IV (KMG-IV): sequencing the most valuable type-strain genomes for metagenomic binning, comparative biology and taxonomic classification.</title>
        <authorList>
            <person name="Goeker M."/>
        </authorList>
    </citation>
    <scope>NUCLEOTIDE SEQUENCE [LARGE SCALE GENOMIC DNA]</scope>
    <source>
        <strain evidence="2 3">DSM 100231</strain>
    </source>
</reference>
<name>A0A2U1AY25_9BACT</name>
<dbReference type="Proteomes" id="UP000245466">
    <property type="component" value="Unassembled WGS sequence"/>
</dbReference>
<comment type="caution">
    <text evidence="2">The sequence shown here is derived from an EMBL/GenBank/DDBJ whole genome shotgun (WGS) entry which is preliminary data.</text>
</comment>
<evidence type="ECO:0000256" key="1">
    <source>
        <dbReference type="SAM" id="MobiDB-lite"/>
    </source>
</evidence>
<keyword evidence="3" id="KW-1185">Reference proteome</keyword>
<dbReference type="AlphaFoldDB" id="A0A2U1AY25"/>
<proteinExistence type="predicted"/>
<feature type="region of interest" description="Disordered" evidence="1">
    <location>
        <begin position="67"/>
        <end position="87"/>
    </location>
</feature>
<gene>
    <name evidence="2" type="ORF">C8E01_105265</name>
</gene>
<evidence type="ECO:0000313" key="3">
    <source>
        <dbReference type="Proteomes" id="UP000245466"/>
    </source>
</evidence>